<accession>A0A9P7VHI5</accession>
<evidence type="ECO:0000313" key="1">
    <source>
        <dbReference type="EMBL" id="KAG7441148.1"/>
    </source>
</evidence>
<dbReference type="EMBL" id="MU250563">
    <property type="protein sequence ID" value="KAG7441148.1"/>
    <property type="molecule type" value="Genomic_DNA"/>
</dbReference>
<dbReference type="RefSeq" id="XP_043034648.1">
    <property type="nucleotide sequence ID" value="XM_043181356.1"/>
</dbReference>
<organism evidence="1 2">
    <name type="scientific">Guyanagaster necrorhizus</name>
    <dbReference type="NCBI Taxonomy" id="856835"/>
    <lineage>
        <taxon>Eukaryota</taxon>
        <taxon>Fungi</taxon>
        <taxon>Dikarya</taxon>
        <taxon>Basidiomycota</taxon>
        <taxon>Agaricomycotina</taxon>
        <taxon>Agaricomycetes</taxon>
        <taxon>Agaricomycetidae</taxon>
        <taxon>Agaricales</taxon>
        <taxon>Marasmiineae</taxon>
        <taxon>Physalacriaceae</taxon>
        <taxon>Guyanagaster</taxon>
    </lineage>
</organism>
<reference evidence="1" key="1">
    <citation type="submission" date="2020-11" db="EMBL/GenBank/DDBJ databases">
        <title>Adaptations for nitrogen fixation in a non-lichenized fungal sporocarp promotes dispersal by wood-feeding termites.</title>
        <authorList>
            <consortium name="DOE Joint Genome Institute"/>
            <person name="Koch R.A."/>
            <person name="Yoon G."/>
            <person name="Arayal U."/>
            <person name="Lail K."/>
            <person name="Amirebrahimi M."/>
            <person name="Labutti K."/>
            <person name="Lipzen A."/>
            <person name="Riley R."/>
            <person name="Barry K."/>
            <person name="Henrissat B."/>
            <person name="Grigoriev I.V."/>
            <person name="Herr J.R."/>
            <person name="Aime M.C."/>
        </authorList>
    </citation>
    <scope>NUCLEOTIDE SEQUENCE</scope>
    <source>
        <strain evidence="1">MCA 3950</strain>
    </source>
</reference>
<proteinExistence type="predicted"/>
<dbReference type="Proteomes" id="UP000812287">
    <property type="component" value="Unassembled WGS sequence"/>
</dbReference>
<evidence type="ECO:0000313" key="2">
    <source>
        <dbReference type="Proteomes" id="UP000812287"/>
    </source>
</evidence>
<gene>
    <name evidence="1" type="ORF">BT62DRAFT_552273</name>
</gene>
<protein>
    <submittedName>
        <fullName evidence="1">Uncharacterized protein</fullName>
    </submittedName>
</protein>
<comment type="caution">
    <text evidence="1">The sequence shown here is derived from an EMBL/GenBank/DDBJ whole genome shotgun (WGS) entry which is preliminary data.</text>
</comment>
<name>A0A9P7VHI5_9AGAR</name>
<sequence length="73" mass="8438">MVEAGALDAVGQEVFRVLHGWQQNSGVIGENLFAFFDDSNWAKFHRKGRYVKFLSNEEKPLTCVLPWKDFCRC</sequence>
<keyword evidence="2" id="KW-1185">Reference proteome</keyword>
<dbReference type="GeneID" id="66103652"/>
<dbReference type="AlphaFoldDB" id="A0A9P7VHI5"/>